<gene>
    <name evidence="2" type="ORF">LCGC14_1918590</name>
</gene>
<sequence>DKMRQVVDLLEEVRELDPKIASVASMMIHLARNGRSGLSDFESDSPGKTPEGKLGAGGVVGGV</sequence>
<reference evidence="2" key="1">
    <citation type="journal article" date="2015" name="Nature">
        <title>Complex archaea that bridge the gap between prokaryotes and eukaryotes.</title>
        <authorList>
            <person name="Spang A."/>
            <person name="Saw J.H."/>
            <person name="Jorgensen S.L."/>
            <person name="Zaremba-Niedzwiedzka K."/>
            <person name="Martijn J."/>
            <person name="Lind A.E."/>
            <person name="van Eijk R."/>
            <person name="Schleper C."/>
            <person name="Guy L."/>
            <person name="Ettema T.J."/>
        </authorList>
    </citation>
    <scope>NUCLEOTIDE SEQUENCE</scope>
</reference>
<evidence type="ECO:0000256" key="1">
    <source>
        <dbReference type="SAM" id="MobiDB-lite"/>
    </source>
</evidence>
<proteinExistence type="predicted"/>
<protein>
    <submittedName>
        <fullName evidence="2">Uncharacterized protein</fullName>
    </submittedName>
</protein>
<feature type="non-terminal residue" evidence="2">
    <location>
        <position position="1"/>
    </location>
</feature>
<organism evidence="2">
    <name type="scientific">marine sediment metagenome</name>
    <dbReference type="NCBI Taxonomy" id="412755"/>
    <lineage>
        <taxon>unclassified sequences</taxon>
        <taxon>metagenomes</taxon>
        <taxon>ecological metagenomes</taxon>
    </lineage>
</organism>
<feature type="region of interest" description="Disordered" evidence="1">
    <location>
        <begin position="36"/>
        <end position="63"/>
    </location>
</feature>
<evidence type="ECO:0000313" key="2">
    <source>
        <dbReference type="EMBL" id="KKL89051.1"/>
    </source>
</evidence>
<comment type="caution">
    <text evidence="2">The sequence shown here is derived from an EMBL/GenBank/DDBJ whole genome shotgun (WGS) entry which is preliminary data.</text>
</comment>
<dbReference type="EMBL" id="LAZR01020394">
    <property type="protein sequence ID" value="KKL89051.1"/>
    <property type="molecule type" value="Genomic_DNA"/>
</dbReference>
<feature type="compositionally biased region" description="Gly residues" evidence="1">
    <location>
        <begin position="54"/>
        <end position="63"/>
    </location>
</feature>
<name>A0A0F9GES6_9ZZZZ</name>
<accession>A0A0F9GES6</accession>
<dbReference type="AlphaFoldDB" id="A0A0F9GES6"/>